<evidence type="ECO:0000313" key="2">
    <source>
        <dbReference type="EMBL" id="KAF0676674.1"/>
    </source>
</evidence>
<proteinExistence type="predicted"/>
<dbReference type="AlphaFoldDB" id="A0A921NXR6"/>
<feature type="transmembrane region" description="Helical" evidence="1">
    <location>
        <begin position="117"/>
        <end position="139"/>
    </location>
</feature>
<feature type="transmembrane region" description="Helical" evidence="1">
    <location>
        <begin position="74"/>
        <end position="96"/>
    </location>
</feature>
<keyword evidence="1" id="KW-0472">Membrane</keyword>
<comment type="caution">
    <text evidence="2">The sequence shown here is derived from an EMBL/GenBank/DDBJ whole genome shotgun (WGS) entry which is preliminary data.</text>
</comment>
<gene>
    <name evidence="2" type="ORF">PMES_00964</name>
</gene>
<evidence type="ECO:0000256" key="1">
    <source>
        <dbReference type="SAM" id="Phobius"/>
    </source>
</evidence>
<dbReference type="Pfam" id="PF10011">
    <property type="entry name" value="DUF2254"/>
    <property type="match status" value="1"/>
</dbReference>
<sequence>MRLPRRGLDNAMKLGAAALSKRFYQLRALTRKLWIRAALIAGLAVVAALVSRPIAPLVPQWMAEKFSAGDVSNILEILASSMLAVTIFSLSVMVSARQSASSQVTPRSHQVLIQDTTTQTVLATFLGAFVFALVGLIVLGTGVYSGQSPTVILFFTLLVIGLVVVAILRWIDHLSDLGSVVATSGKIEDVAQRAIDARNRWPCLGARPLSRDLIIPGAARELLAWETGYVQHIDLAALEECCKDGGLVYILRSPGTLASEGTPILRYAGEMDVARLRHAFTLSTQRNFDQDPRFGAIVLSEIAQRALSPGINDPGTAIDVLSRLQRVLHGFRAQQGDEEEIHFPHVWMEPVSAEDLMRDAIDPIARDGAGNVEVQVRLHKMLREVSRNGDAEMRRAAQAASARALGMALPKQLLDEHCERLRALALTQEPAEAA</sequence>
<feature type="transmembrane region" description="Helical" evidence="1">
    <location>
        <begin position="151"/>
        <end position="171"/>
    </location>
</feature>
<reference evidence="2" key="1">
    <citation type="submission" date="2013-03" db="EMBL/GenBank/DDBJ databases">
        <title>Genome Sequence of the Profundibacterium mesophilum strain KAUST100406-0324T from Red Sea, a novel genus in the family Rhodobacteraceae.</title>
        <authorList>
            <person name="Essack M."/>
            <person name="Alam I."/>
            <person name="Lafi F."/>
            <person name="Alawi W."/>
            <person name="Kamanu F."/>
            <person name="Al-Suwailem A."/>
            <person name="Lee O.O."/>
            <person name="Xu Y."/>
            <person name="Bajic V."/>
            <person name="Qian P.-Y."/>
            <person name="Archer J."/>
        </authorList>
    </citation>
    <scope>NUCLEOTIDE SEQUENCE</scope>
    <source>
        <strain evidence="2">KAUST100406-0324</strain>
    </source>
</reference>
<evidence type="ECO:0000313" key="3">
    <source>
        <dbReference type="Proteomes" id="UP000698242"/>
    </source>
</evidence>
<dbReference type="Proteomes" id="UP000698242">
    <property type="component" value="Unassembled WGS sequence"/>
</dbReference>
<keyword evidence="3" id="KW-1185">Reference proteome</keyword>
<organism evidence="2 3">
    <name type="scientific">Profundibacterium mesophilum KAUST100406-0324</name>
    <dbReference type="NCBI Taxonomy" id="1037889"/>
    <lineage>
        <taxon>Bacteria</taxon>
        <taxon>Pseudomonadati</taxon>
        <taxon>Pseudomonadota</taxon>
        <taxon>Alphaproteobacteria</taxon>
        <taxon>Rhodobacterales</taxon>
        <taxon>Roseobacteraceae</taxon>
        <taxon>Profundibacterium</taxon>
    </lineage>
</organism>
<feature type="transmembrane region" description="Helical" evidence="1">
    <location>
        <begin position="33"/>
        <end position="54"/>
    </location>
</feature>
<name>A0A921NXR6_9RHOB</name>
<keyword evidence="1" id="KW-0812">Transmembrane</keyword>
<dbReference type="EMBL" id="APKE01000013">
    <property type="protein sequence ID" value="KAF0676674.1"/>
    <property type="molecule type" value="Genomic_DNA"/>
</dbReference>
<keyword evidence="1" id="KW-1133">Transmembrane helix</keyword>
<protein>
    <submittedName>
        <fullName evidence="2">Membrane protein domain containing protein</fullName>
    </submittedName>
</protein>
<accession>A0A921NXR6</accession>
<dbReference type="InterPro" id="IPR018723">
    <property type="entry name" value="DUF2254_membrane"/>
</dbReference>